<dbReference type="Pfam" id="PF00551">
    <property type="entry name" value="Formyl_trans_N"/>
    <property type="match status" value="1"/>
</dbReference>
<proteinExistence type="predicted"/>
<evidence type="ECO:0000256" key="4">
    <source>
        <dbReference type="ARBA" id="ARBA00022755"/>
    </source>
</evidence>
<dbReference type="EC" id="2.1.2.2" evidence="2"/>
<dbReference type="InterPro" id="IPR036477">
    <property type="entry name" value="Formyl_transf_N_sf"/>
</dbReference>
<dbReference type="GO" id="GO:0005737">
    <property type="term" value="C:cytoplasm"/>
    <property type="evidence" value="ECO:0007669"/>
    <property type="project" value="TreeGrafter"/>
</dbReference>
<evidence type="ECO:0000256" key="1">
    <source>
        <dbReference type="ARBA" id="ARBA00005054"/>
    </source>
</evidence>
<protein>
    <recommendedName>
        <fullName evidence="2">phosphoribosylglycinamide formyltransferase 1</fullName>
        <ecNumber evidence="2">2.1.2.2</ecNumber>
    </recommendedName>
</protein>
<dbReference type="PANTHER" id="PTHR43369">
    <property type="entry name" value="PHOSPHORIBOSYLGLYCINAMIDE FORMYLTRANSFERASE"/>
    <property type="match status" value="1"/>
</dbReference>
<reference evidence="6 7" key="1">
    <citation type="journal article" date="2016" name="Nat. Commun.">
        <title>Thousands of microbial genomes shed light on interconnected biogeochemical processes in an aquifer system.</title>
        <authorList>
            <person name="Anantharaman K."/>
            <person name="Brown C.T."/>
            <person name="Hug L.A."/>
            <person name="Sharon I."/>
            <person name="Castelle C.J."/>
            <person name="Probst A.J."/>
            <person name="Thomas B.C."/>
            <person name="Singh A."/>
            <person name="Wilkins M.J."/>
            <person name="Karaoz U."/>
            <person name="Brodie E.L."/>
            <person name="Williams K.H."/>
            <person name="Hubbard S.S."/>
            <person name="Banfield J.F."/>
        </authorList>
    </citation>
    <scope>NUCLEOTIDE SEQUENCE [LARGE SCALE GENOMIC DNA]</scope>
</reference>
<organism evidence="6 7">
    <name type="scientific">Candidatus Abawacabacteria bacterium RBG_16_42_10</name>
    <dbReference type="NCBI Taxonomy" id="1817814"/>
    <lineage>
        <taxon>Bacteria</taxon>
        <taxon>Candidatus Abawacaibacteriota</taxon>
    </lineage>
</organism>
<dbReference type="Proteomes" id="UP000177614">
    <property type="component" value="Unassembled WGS sequence"/>
</dbReference>
<dbReference type="STRING" id="1817814.A2V81_00650"/>
<evidence type="ECO:0000256" key="3">
    <source>
        <dbReference type="ARBA" id="ARBA00022679"/>
    </source>
</evidence>
<dbReference type="PANTHER" id="PTHR43369:SF2">
    <property type="entry name" value="PHOSPHORIBOSYLGLYCINAMIDE FORMYLTRANSFERASE"/>
    <property type="match status" value="1"/>
</dbReference>
<name>A0A1F4XKJ5_9BACT</name>
<dbReference type="AlphaFoldDB" id="A0A1F4XKJ5"/>
<accession>A0A1F4XKJ5</accession>
<dbReference type="GO" id="GO:0006189">
    <property type="term" value="P:'de novo' IMP biosynthetic process"/>
    <property type="evidence" value="ECO:0007669"/>
    <property type="project" value="TreeGrafter"/>
</dbReference>
<dbReference type="Gene3D" id="3.40.50.170">
    <property type="entry name" value="Formyl transferase, N-terminal domain"/>
    <property type="match status" value="1"/>
</dbReference>
<evidence type="ECO:0000313" key="7">
    <source>
        <dbReference type="Proteomes" id="UP000177614"/>
    </source>
</evidence>
<evidence type="ECO:0000313" key="6">
    <source>
        <dbReference type="EMBL" id="OGC82231.1"/>
    </source>
</evidence>
<evidence type="ECO:0000259" key="5">
    <source>
        <dbReference type="Pfam" id="PF00551"/>
    </source>
</evidence>
<feature type="domain" description="Formyl transferase N-terminal" evidence="5">
    <location>
        <begin position="6"/>
        <end position="168"/>
    </location>
</feature>
<keyword evidence="3" id="KW-0808">Transferase</keyword>
<dbReference type="GO" id="GO:0004644">
    <property type="term" value="F:phosphoribosylglycinamide formyltransferase activity"/>
    <property type="evidence" value="ECO:0007669"/>
    <property type="project" value="UniProtKB-EC"/>
</dbReference>
<gene>
    <name evidence="6" type="ORF">A2V81_00650</name>
</gene>
<comment type="pathway">
    <text evidence="1">Purine metabolism; IMP biosynthesis via de novo pathway; N(2)-formyl-N(1)-(5-phospho-D-ribosyl)glycinamide from N(1)-(5-phospho-D-ribosyl)glycinamide (10-formyl THF route): step 1/1.</text>
</comment>
<evidence type="ECO:0000256" key="2">
    <source>
        <dbReference type="ARBA" id="ARBA00012254"/>
    </source>
</evidence>
<dbReference type="EMBL" id="MEWR01000009">
    <property type="protein sequence ID" value="OGC82231.1"/>
    <property type="molecule type" value="Genomic_DNA"/>
</dbReference>
<sequence>MAAAADAIISGELKDLELIAVVSSDPQVGGLEKAHKRNIPTYIVDRKALSKEVFREQLFKVLDNLNPDLVSQNGWLPMTPDPVIKRFLHHIINQHPGATDPDHSGNGFGGKGMHGSAVTCAALAYAWLTDDPNPTTESTVHHVLPQGYDHGPIISRVSMPIPPLDWSEFVGDNKRIMNTSSAMNMLLGTTEQVKADLLPIEHRNVIQVLGDFAKCVARITHRPQLIPDEQIHILYQAKELAVELFPNG</sequence>
<keyword evidence="4" id="KW-0658">Purine biosynthesis</keyword>
<dbReference type="InterPro" id="IPR002376">
    <property type="entry name" value="Formyl_transf_N"/>
</dbReference>
<comment type="caution">
    <text evidence="6">The sequence shown here is derived from an EMBL/GenBank/DDBJ whole genome shotgun (WGS) entry which is preliminary data.</text>
</comment>
<dbReference type="SUPFAM" id="SSF53328">
    <property type="entry name" value="Formyltransferase"/>
    <property type="match status" value="1"/>
</dbReference>